<dbReference type="Gene3D" id="3.40.309.10">
    <property type="entry name" value="Aldehyde Dehydrogenase, Chain A, domain 2"/>
    <property type="match status" value="1"/>
</dbReference>
<evidence type="ECO:0000313" key="6">
    <source>
        <dbReference type="Proteomes" id="UP001500192"/>
    </source>
</evidence>
<keyword evidence="1 3" id="KW-0560">Oxidoreductase</keyword>
<gene>
    <name evidence="5" type="ORF">GCM10023214_29440</name>
</gene>
<evidence type="ECO:0000256" key="1">
    <source>
        <dbReference type="ARBA" id="ARBA00023002"/>
    </source>
</evidence>
<proteinExistence type="inferred from homology"/>
<dbReference type="InterPro" id="IPR015590">
    <property type="entry name" value="Aldehyde_DH_dom"/>
</dbReference>
<name>A0ABP9QIQ2_9PSEU</name>
<dbReference type="PANTHER" id="PTHR11699">
    <property type="entry name" value="ALDEHYDE DEHYDROGENASE-RELATED"/>
    <property type="match status" value="1"/>
</dbReference>
<feature type="domain" description="Aldehyde dehydrogenase" evidence="4">
    <location>
        <begin position="42"/>
        <end position="497"/>
    </location>
</feature>
<dbReference type="EMBL" id="BAABIB010000062">
    <property type="protein sequence ID" value="GAA5162564.1"/>
    <property type="molecule type" value="Genomic_DNA"/>
</dbReference>
<sequence length="501" mass="53197">MSIGTVHDAEPATLASNEARVRGLLDREWRLLVDGRRVGAASGKTFPVTSPYTEEVIAHVPDASAEDVDRAIAGAARAFPAWARTTPGERAKALFALADEIARRAQDFAVLDAIDGGAPVGIMLLDVKIALDSLRYFAGLAMETKGYTVPASTNLHFTELQPYGVVGKIIPFNHPFMFAASKIAAPLAAGNTVVLKPAEATPLSALLLADLVQEILPPGVVQVVVGDGPEAPQAIVRSRLVRRIGFTGSEQVGRFIQRSAAEVAVKHVTLELGGKNALIAFPDASPQKVARAAIQGMNFTWSGQSCGSTSRLLVHDDIADEVLAAVAAQLAGRRFVSPLDPEAVQGTMVNKRQYDRVLGYLAGAVDSGARVVTGGGRPASVDKGLFVAPTFLDRVSPEWPVANEEIFGPVVSVIRWTDEEDAVRIANSVDYGLTGSVFTNDISTAHRVARALETGFVWINGAGPHFQGVPYGGWKNSGVGREESLEELLSYTQSKSVTVML</sequence>
<organism evidence="5 6">
    <name type="scientific">Amycolatopsis dongchuanensis</name>
    <dbReference type="NCBI Taxonomy" id="1070866"/>
    <lineage>
        <taxon>Bacteria</taxon>
        <taxon>Bacillati</taxon>
        <taxon>Actinomycetota</taxon>
        <taxon>Actinomycetes</taxon>
        <taxon>Pseudonocardiales</taxon>
        <taxon>Pseudonocardiaceae</taxon>
        <taxon>Amycolatopsis</taxon>
    </lineage>
</organism>
<accession>A0ABP9QIQ2</accession>
<dbReference type="Gene3D" id="3.40.605.10">
    <property type="entry name" value="Aldehyde Dehydrogenase, Chain A, domain 1"/>
    <property type="match status" value="1"/>
</dbReference>
<dbReference type="PROSITE" id="PS00687">
    <property type="entry name" value="ALDEHYDE_DEHYDR_GLU"/>
    <property type="match status" value="1"/>
</dbReference>
<dbReference type="SUPFAM" id="SSF53720">
    <property type="entry name" value="ALDH-like"/>
    <property type="match status" value="1"/>
</dbReference>
<comment type="similarity">
    <text evidence="3">Belongs to the aldehyde dehydrogenase family.</text>
</comment>
<reference evidence="6" key="1">
    <citation type="journal article" date="2019" name="Int. J. Syst. Evol. Microbiol.">
        <title>The Global Catalogue of Microorganisms (GCM) 10K type strain sequencing project: providing services to taxonomists for standard genome sequencing and annotation.</title>
        <authorList>
            <consortium name="The Broad Institute Genomics Platform"/>
            <consortium name="The Broad Institute Genome Sequencing Center for Infectious Disease"/>
            <person name="Wu L."/>
            <person name="Ma J."/>
        </authorList>
    </citation>
    <scope>NUCLEOTIDE SEQUENCE [LARGE SCALE GENOMIC DNA]</scope>
    <source>
        <strain evidence="6">JCM 18054</strain>
    </source>
</reference>
<dbReference type="Pfam" id="PF00171">
    <property type="entry name" value="Aldedh"/>
    <property type="match status" value="1"/>
</dbReference>
<dbReference type="InterPro" id="IPR016163">
    <property type="entry name" value="Ald_DH_C"/>
</dbReference>
<dbReference type="Proteomes" id="UP001500192">
    <property type="component" value="Unassembled WGS sequence"/>
</dbReference>
<evidence type="ECO:0000259" key="4">
    <source>
        <dbReference type="Pfam" id="PF00171"/>
    </source>
</evidence>
<dbReference type="InterPro" id="IPR016161">
    <property type="entry name" value="Ald_DH/histidinol_DH"/>
</dbReference>
<evidence type="ECO:0000313" key="5">
    <source>
        <dbReference type="EMBL" id="GAA5162564.1"/>
    </source>
</evidence>
<comment type="caution">
    <text evidence="5">The sequence shown here is derived from an EMBL/GenBank/DDBJ whole genome shotgun (WGS) entry which is preliminary data.</text>
</comment>
<dbReference type="InterPro" id="IPR016162">
    <property type="entry name" value="Ald_DH_N"/>
</dbReference>
<evidence type="ECO:0000256" key="3">
    <source>
        <dbReference type="RuleBase" id="RU003345"/>
    </source>
</evidence>
<dbReference type="RefSeq" id="WP_346053990.1">
    <property type="nucleotide sequence ID" value="NZ_BAABIB010000062.1"/>
</dbReference>
<keyword evidence="6" id="KW-1185">Reference proteome</keyword>
<feature type="active site" evidence="2">
    <location>
        <position position="271"/>
    </location>
</feature>
<evidence type="ECO:0000256" key="2">
    <source>
        <dbReference type="PROSITE-ProRule" id="PRU10007"/>
    </source>
</evidence>
<dbReference type="InterPro" id="IPR029510">
    <property type="entry name" value="Ald_DH_CS_GLU"/>
</dbReference>
<protein>
    <submittedName>
        <fullName evidence="5">Aldehyde dehydrogenase family protein</fullName>
    </submittedName>
</protein>